<proteinExistence type="predicted"/>
<dbReference type="EMBL" id="VMNK01000010">
    <property type="protein sequence ID" value="TVO55911.1"/>
    <property type="molecule type" value="Genomic_DNA"/>
</dbReference>
<dbReference type="AlphaFoldDB" id="A0A557QSK7"/>
<name>A0A557QSK7_9RHOO</name>
<dbReference type="RefSeq" id="WP_144309821.1">
    <property type="nucleotide sequence ID" value="NZ_VMNK01000010.1"/>
</dbReference>
<dbReference type="Proteomes" id="UP000319502">
    <property type="component" value="Unassembled WGS sequence"/>
</dbReference>
<accession>A0A557QSK7</accession>
<protein>
    <submittedName>
        <fullName evidence="1">Uncharacterized protein</fullName>
    </submittedName>
</protein>
<gene>
    <name evidence="1" type="ORF">FHP91_11910</name>
</gene>
<comment type="caution">
    <text evidence="1">The sequence shown here is derived from an EMBL/GenBank/DDBJ whole genome shotgun (WGS) entry which is preliminary data.</text>
</comment>
<evidence type="ECO:0000313" key="1">
    <source>
        <dbReference type="EMBL" id="TVO55911.1"/>
    </source>
</evidence>
<reference evidence="1 2" key="1">
    <citation type="submission" date="2019-07" db="EMBL/GenBank/DDBJ databases">
        <title>The pathways for chlorine oxyanion respiration interact through the shared metabolite chlorate.</title>
        <authorList>
            <person name="Barnum T.P."/>
            <person name="Cheng Y."/>
            <person name="Hill K.A."/>
            <person name="Lucas L.N."/>
            <person name="Carlson H.K."/>
            <person name="Coates J.D."/>
        </authorList>
    </citation>
    <scope>NUCLEOTIDE SEQUENCE [LARGE SCALE GENOMIC DNA]</scope>
    <source>
        <strain evidence="1 2">SFB-3</strain>
    </source>
</reference>
<keyword evidence="2" id="KW-1185">Reference proteome</keyword>
<sequence length="126" mass="14199">MLLSEIEATLPPFQHRQIHAAANHLPQKKQTTLEHHPYRASGLVHHHKAARWQRKIGFVRQMAAFGFEVQLNVGLAEKVVTGRSWPGAEIGFTKTNGRYRCVAVVGSESRYFSFGSNPAFRPSEAY</sequence>
<organism evidence="1 2">
    <name type="scientific">Denitromonas halophila</name>
    <dbReference type="NCBI Taxonomy" id="1629404"/>
    <lineage>
        <taxon>Bacteria</taxon>
        <taxon>Pseudomonadati</taxon>
        <taxon>Pseudomonadota</taxon>
        <taxon>Betaproteobacteria</taxon>
        <taxon>Rhodocyclales</taxon>
        <taxon>Zoogloeaceae</taxon>
        <taxon>Denitromonas</taxon>
    </lineage>
</organism>
<evidence type="ECO:0000313" key="2">
    <source>
        <dbReference type="Proteomes" id="UP000319502"/>
    </source>
</evidence>